<dbReference type="WBParaSite" id="ASIM_0002134201-mRNA-1">
    <property type="protein sequence ID" value="ASIM_0002134201-mRNA-1"/>
    <property type="gene ID" value="ASIM_0002134201"/>
</dbReference>
<evidence type="ECO:0000313" key="3">
    <source>
        <dbReference type="Proteomes" id="UP000267096"/>
    </source>
</evidence>
<name>A0A0M3KK14_ANISI</name>
<gene>
    <name evidence="2" type="ORF">ASIM_LOCUS20712</name>
</gene>
<dbReference type="Proteomes" id="UP000267096">
    <property type="component" value="Unassembled WGS sequence"/>
</dbReference>
<evidence type="ECO:0000313" key="4">
    <source>
        <dbReference type="WBParaSite" id="ASIM_0002134201-mRNA-1"/>
    </source>
</evidence>
<keyword evidence="3" id="KW-1185">Reference proteome</keyword>
<reference evidence="2 3" key="2">
    <citation type="submission" date="2018-11" db="EMBL/GenBank/DDBJ databases">
        <authorList>
            <consortium name="Pathogen Informatics"/>
        </authorList>
    </citation>
    <scope>NUCLEOTIDE SEQUENCE [LARGE SCALE GENOMIC DNA]</scope>
</reference>
<dbReference type="OrthoDB" id="5860400at2759"/>
<dbReference type="AlphaFoldDB" id="A0A0M3KK14"/>
<accession>A0A0M3KK14</accession>
<sequence length="140" mass="15827">MNFHKKPDPVNPLNGQLHYILDVAMLISTESARDISNVAQLQPPPANDAGVVEIVPMTLDCVTEISAVRIRLPQDVRNRDAKQSIGRTIKEVMRRFDPNLPRLDPLNDMKMKDAVLEANITRLEALEKRKKTHPIRLVSC</sequence>
<reference evidence="4" key="1">
    <citation type="submission" date="2017-02" db="UniProtKB">
        <authorList>
            <consortium name="WormBaseParasite"/>
        </authorList>
    </citation>
    <scope>IDENTIFICATION</scope>
</reference>
<dbReference type="Pfam" id="PF13234">
    <property type="entry name" value="MTR4_beta-barrel"/>
    <property type="match status" value="1"/>
</dbReference>
<feature type="domain" description="Exosome RNA helicase MTR4-like beta-barrel" evidence="1">
    <location>
        <begin position="2"/>
        <end position="135"/>
    </location>
</feature>
<dbReference type="Gene3D" id="2.40.30.300">
    <property type="match status" value="1"/>
</dbReference>
<protein>
    <submittedName>
        <fullName evidence="4">L.2.35Df (inferred by orthology to a D. melanogaster protein)</fullName>
    </submittedName>
</protein>
<dbReference type="InterPro" id="IPR025696">
    <property type="entry name" value="Beta-barrel_MTR4"/>
</dbReference>
<dbReference type="EMBL" id="UYRR01040423">
    <property type="protein sequence ID" value="VDK79053.1"/>
    <property type="molecule type" value="Genomic_DNA"/>
</dbReference>
<evidence type="ECO:0000259" key="1">
    <source>
        <dbReference type="Pfam" id="PF13234"/>
    </source>
</evidence>
<evidence type="ECO:0000313" key="2">
    <source>
        <dbReference type="EMBL" id="VDK79053.1"/>
    </source>
</evidence>
<organism evidence="4">
    <name type="scientific">Anisakis simplex</name>
    <name type="common">Herring worm</name>
    <dbReference type="NCBI Taxonomy" id="6269"/>
    <lineage>
        <taxon>Eukaryota</taxon>
        <taxon>Metazoa</taxon>
        <taxon>Ecdysozoa</taxon>
        <taxon>Nematoda</taxon>
        <taxon>Chromadorea</taxon>
        <taxon>Rhabditida</taxon>
        <taxon>Spirurina</taxon>
        <taxon>Ascaridomorpha</taxon>
        <taxon>Ascaridoidea</taxon>
        <taxon>Anisakidae</taxon>
        <taxon>Anisakis</taxon>
        <taxon>Anisakis simplex complex</taxon>
    </lineage>
</organism>
<proteinExistence type="predicted"/>